<protein>
    <submittedName>
        <fullName evidence="1">Uncharacterized protein</fullName>
    </submittedName>
</protein>
<dbReference type="Proteomes" id="UP000179251">
    <property type="component" value="Unassembled WGS sequence"/>
</dbReference>
<dbReference type="AlphaFoldDB" id="A0A1F5VHX1"/>
<accession>A0A1F5VHX1</accession>
<organism evidence="1 2">
    <name type="scientific">Candidatus Giovannonibacteria bacterium RIFCSPHIGHO2_01_FULL_45_23</name>
    <dbReference type="NCBI Taxonomy" id="1798325"/>
    <lineage>
        <taxon>Bacteria</taxon>
        <taxon>Candidatus Giovannoniibacteriota</taxon>
    </lineage>
</organism>
<evidence type="ECO:0000313" key="1">
    <source>
        <dbReference type="EMBL" id="OGF63025.1"/>
    </source>
</evidence>
<gene>
    <name evidence="1" type="ORF">A2834_03150</name>
</gene>
<comment type="caution">
    <text evidence="1">The sequence shown here is derived from an EMBL/GenBank/DDBJ whole genome shotgun (WGS) entry which is preliminary data.</text>
</comment>
<dbReference type="EMBL" id="MFHD01000009">
    <property type="protein sequence ID" value="OGF63025.1"/>
    <property type="molecule type" value="Genomic_DNA"/>
</dbReference>
<name>A0A1F5VHX1_9BACT</name>
<reference evidence="1 2" key="1">
    <citation type="journal article" date="2016" name="Nat. Commun.">
        <title>Thousands of microbial genomes shed light on interconnected biogeochemical processes in an aquifer system.</title>
        <authorList>
            <person name="Anantharaman K."/>
            <person name="Brown C.T."/>
            <person name="Hug L.A."/>
            <person name="Sharon I."/>
            <person name="Castelle C.J."/>
            <person name="Probst A.J."/>
            <person name="Thomas B.C."/>
            <person name="Singh A."/>
            <person name="Wilkins M.J."/>
            <person name="Karaoz U."/>
            <person name="Brodie E.L."/>
            <person name="Williams K.H."/>
            <person name="Hubbard S.S."/>
            <person name="Banfield J.F."/>
        </authorList>
    </citation>
    <scope>NUCLEOTIDE SEQUENCE [LARGE SCALE GENOMIC DNA]</scope>
</reference>
<proteinExistence type="predicted"/>
<evidence type="ECO:0000313" key="2">
    <source>
        <dbReference type="Proteomes" id="UP000179251"/>
    </source>
</evidence>
<sequence>MYDLEDFRRNLEAEGVLWDEGFAEPSAEELGKDFCNSLIINCRNSILEGQKLQIAWVGEFRLRPRKKDVDFVTEKEMKKELKMKHLFGNESTIKPLESYVAGFFATQMKEDRLLKKFRKKFCDKANFHGFVGLMLDIWVRVVHDALCGGQEVVLKSIGTLKPFPQKGKIEFIKDEYMKLCLKSIGKKAA</sequence>
<dbReference type="STRING" id="1798325.A2834_03150"/>